<evidence type="ECO:0000256" key="1">
    <source>
        <dbReference type="ARBA" id="ARBA00012528"/>
    </source>
</evidence>
<dbReference type="InterPro" id="IPR050469">
    <property type="entry name" value="Diguanylate_Cyclase"/>
</dbReference>
<accession>A0ABS9X624</accession>
<dbReference type="InterPro" id="IPR000160">
    <property type="entry name" value="GGDEF_dom"/>
</dbReference>
<reference evidence="5" key="1">
    <citation type="submission" date="2022-01" db="EMBL/GenBank/DDBJ databases">
        <title>Colwellia maritima, isolated from seawater.</title>
        <authorList>
            <person name="Kristyanto S."/>
            <person name="Jung J."/>
            <person name="Jeon C.O."/>
        </authorList>
    </citation>
    <scope>NUCLEOTIDE SEQUENCE</scope>
    <source>
        <strain evidence="5">MSW7</strain>
    </source>
</reference>
<gene>
    <name evidence="5" type="ORF">L3081_21775</name>
</gene>
<keyword evidence="6" id="KW-1185">Reference proteome</keyword>
<dbReference type="CDD" id="cd00130">
    <property type="entry name" value="PAS"/>
    <property type="match status" value="1"/>
</dbReference>
<dbReference type="SUPFAM" id="SSF55785">
    <property type="entry name" value="PYP-like sensor domain (PAS domain)"/>
    <property type="match status" value="1"/>
</dbReference>
<protein>
    <recommendedName>
        <fullName evidence="1">diguanylate cyclase</fullName>
        <ecNumber evidence="1">2.7.7.65</ecNumber>
    </recommendedName>
</protein>
<dbReference type="EC" id="2.7.7.65" evidence="1"/>
<dbReference type="PROSITE" id="PS50113">
    <property type="entry name" value="PAC"/>
    <property type="match status" value="1"/>
</dbReference>
<dbReference type="EMBL" id="JAKKSL010000005">
    <property type="protein sequence ID" value="MCI2285540.1"/>
    <property type="molecule type" value="Genomic_DNA"/>
</dbReference>
<dbReference type="Pfam" id="PF00990">
    <property type="entry name" value="GGDEF"/>
    <property type="match status" value="1"/>
</dbReference>
<evidence type="ECO:0000313" key="5">
    <source>
        <dbReference type="EMBL" id="MCI2285540.1"/>
    </source>
</evidence>
<dbReference type="InterPro" id="IPR029787">
    <property type="entry name" value="Nucleotide_cyclase"/>
</dbReference>
<dbReference type="InterPro" id="IPR043128">
    <property type="entry name" value="Rev_trsase/Diguanyl_cyclase"/>
</dbReference>
<comment type="caution">
    <text evidence="5">The sequence shown here is derived from an EMBL/GenBank/DDBJ whole genome shotgun (WGS) entry which is preliminary data.</text>
</comment>
<proteinExistence type="predicted"/>
<feature type="domain" description="GGDEF" evidence="4">
    <location>
        <begin position="153"/>
        <end position="245"/>
    </location>
</feature>
<dbReference type="NCBIfam" id="TIGR00254">
    <property type="entry name" value="GGDEF"/>
    <property type="match status" value="1"/>
</dbReference>
<dbReference type="PANTHER" id="PTHR45138:SF9">
    <property type="entry name" value="DIGUANYLATE CYCLASE DGCM-RELATED"/>
    <property type="match status" value="1"/>
</dbReference>
<feature type="domain" description="PAC" evidence="3">
    <location>
        <begin position="69"/>
        <end position="121"/>
    </location>
</feature>
<dbReference type="NCBIfam" id="TIGR00229">
    <property type="entry name" value="sensory_box"/>
    <property type="match status" value="1"/>
</dbReference>
<dbReference type="SMART" id="SM00267">
    <property type="entry name" value="GGDEF"/>
    <property type="match status" value="1"/>
</dbReference>
<dbReference type="SUPFAM" id="SSF55073">
    <property type="entry name" value="Nucleotide cyclase"/>
    <property type="match status" value="1"/>
</dbReference>
<dbReference type="InterPro" id="IPR035965">
    <property type="entry name" value="PAS-like_dom_sf"/>
</dbReference>
<dbReference type="RefSeq" id="WP_242288417.1">
    <property type="nucleotide sequence ID" value="NZ_JAKKSL010000005.1"/>
</dbReference>
<organism evidence="5 6">
    <name type="scientific">Colwellia maritima</name>
    <dbReference type="NCBI Taxonomy" id="2912588"/>
    <lineage>
        <taxon>Bacteria</taxon>
        <taxon>Pseudomonadati</taxon>
        <taxon>Pseudomonadota</taxon>
        <taxon>Gammaproteobacteria</taxon>
        <taxon>Alteromonadales</taxon>
        <taxon>Colwelliaceae</taxon>
        <taxon>Colwellia</taxon>
    </lineage>
</organism>
<name>A0ABS9X624_9GAMM</name>
<dbReference type="PANTHER" id="PTHR45138">
    <property type="entry name" value="REGULATORY COMPONENTS OF SENSORY TRANSDUCTION SYSTEM"/>
    <property type="match status" value="1"/>
</dbReference>
<dbReference type="InterPro" id="IPR000700">
    <property type="entry name" value="PAS-assoc_C"/>
</dbReference>
<dbReference type="Gene3D" id="3.30.450.20">
    <property type="entry name" value="PAS domain"/>
    <property type="match status" value="1"/>
</dbReference>
<dbReference type="Proteomes" id="UP001139646">
    <property type="component" value="Unassembled WGS sequence"/>
</dbReference>
<comment type="catalytic activity">
    <reaction evidence="2">
        <text>2 GTP = 3',3'-c-di-GMP + 2 diphosphate</text>
        <dbReference type="Rhea" id="RHEA:24898"/>
        <dbReference type="ChEBI" id="CHEBI:33019"/>
        <dbReference type="ChEBI" id="CHEBI:37565"/>
        <dbReference type="ChEBI" id="CHEBI:58805"/>
        <dbReference type="EC" id="2.7.7.65"/>
    </reaction>
</comment>
<dbReference type="InterPro" id="IPR000014">
    <property type="entry name" value="PAS"/>
</dbReference>
<dbReference type="InterPro" id="IPR013656">
    <property type="entry name" value="PAS_4"/>
</dbReference>
<dbReference type="PROSITE" id="PS50887">
    <property type="entry name" value="GGDEF"/>
    <property type="match status" value="1"/>
</dbReference>
<dbReference type="Pfam" id="PF08448">
    <property type="entry name" value="PAS_4"/>
    <property type="match status" value="1"/>
</dbReference>
<evidence type="ECO:0000259" key="3">
    <source>
        <dbReference type="PROSITE" id="PS50113"/>
    </source>
</evidence>
<evidence type="ECO:0000256" key="2">
    <source>
        <dbReference type="ARBA" id="ARBA00034247"/>
    </source>
</evidence>
<dbReference type="Gene3D" id="3.30.70.270">
    <property type="match status" value="1"/>
</dbReference>
<evidence type="ECO:0000259" key="4">
    <source>
        <dbReference type="PROSITE" id="PS50887"/>
    </source>
</evidence>
<evidence type="ECO:0000313" key="6">
    <source>
        <dbReference type="Proteomes" id="UP001139646"/>
    </source>
</evidence>
<sequence length="245" mass="27766">MCQLVLNCFGAYVSIKDRNKKYVYVNRKLATLLEAQLDSIIGCSDSQLFDYNTLQNSDNCVLEFGDYVEDKEVVIIKSTGEQRVFLSSKQPIFNVNKRIVGVLCVSTDITEMYSIQKKLEVEATTDPLTGLFNRRFLFTLGGKYLSESVRYNKPLSLIMLDIDFFKEINDKYGHPVGDLVIQFVAATTKKLLREEDVLARVGGEEYLVLLPNTNAKSAGGIAEKIRSFMDKQSITGDWVEKYYPS</sequence>
<dbReference type="CDD" id="cd01949">
    <property type="entry name" value="GGDEF"/>
    <property type="match status" value="1"/>
</dbReference>